<evidence type="ECO:0000313" key="2">
    <source>
        <dbReference type="EMBL" id="OBZ87740.1"/>
    </source>
</evidence>
<dbReference type="OrthoDB" id="10638372at2759"/>
<dbReference type="InParanoid" id="A0A1C7NFK2"/>
<feature type="compositionally biased region" description="Basic and acidic residues" evidence="1">
    <location>
        <begin position="123"/>
        <end position="143"/>
    </location>
</feature>
<comment type="caution">
    <text evidence="2">The sequence shown here is derived from an EMBL/GenBank/DDBJ whole genome shotgun (WGS) entry which is preliminary data.</text>
</comment>
<gene>
    <name evidence="2" type="ORF">A0J61_04202</name>
</gene>
<feature type="region of interest" description="Disordered" evidence="1">
    <location>
        <begin position="385"/>
        <end position="443"/>
    </location>
</feature>
<dbReference type="Proteomes" id="UP000093000">
    <property type="component" value="Unassembled WGS sequence"/>
</dbReference>
<name>A0A1C7NFK2_9FUNG</name>
<proteinExistence type="predicted"/>
<dbReference type="EMBL" id="LUGH01000200">
    <property type="protein sequence ID" value="OBZ87740.1"/>
    <property type="molecule type" value="Genomic_DNA"/>
</dbReference>
<keyword evidence="3" id="KW-1185">Reference proteome</keyword>
<feature type="compositionally biased region" description="Basic and acidic residues" evidence="1">
    <location>
        <begin position="181"/>
        <end position="192"/>
    </location>
</feature>
<accession>A0A1C7NFK2</accession>
<evidence type="ECO:0000256" key="1">
    <source>
        <dbReference type="SAM" id="MobiDB-lite"/>
    </source>
</evidence>
<protein>
    <submittedName>
        <fullName evidence="2">Uncharacterized protein</fullName>
    </submittedName>
</protein>
<feature type="region of interest" description="Disordered" evidence="1">
    <location>
        <begin position="44"/>
        <end position="236"/>
    </location>
</feature>
<feature type="non-terminal residue" evidence="2">
    <location>
        <position position="476"/>
    </location>
</feature>
<organism evidence="2 3">
    <name type="scientific">Choanephora cucurbitarum</name>
    <dbReference type="NCBI Taxonomy" id="101091"/>
    <lineage>
        <taxon>Eukaryota</taxon>
        <taxon>Fungi</taxon>
        <taxon>Fungi incertae sedis</taxon>
        <taxon>Mucoromycota</taxon>
        <taxon>Mucoromycotina</taxon>
        <taxon>Mucoromycetes</taxon>
        <taxon>Mucorales</taxon>
        <taxon>Mucorineae</taxon>
        <taxon>Choanephoraceae</taxon>
        <taxon>Choanephoroideae</taxon>
        <taxon>Choanephora</taxon>
    </lineage>
</organism>
<feature type="compositionally biased region" description="Basic and acidic residues" evidence="1">
    <location>
        <begin position="227"/>
        <end position="236"/>
    </location>
</feature>
<feature type="compositionally biased region" description="Polar residues" evidence="1">
    <location>
        <begin position="195"/>
        <end position="221"/>
    </location>
</feature>
<feature type="compositionally biased region" description="Polar residues" evidence="1">
    <location>
        <begin position="407"/>
        <end position="422"/>
    </location>
</feature>
<reference evidence="2 3" key="1">
    <citation type="submission" date="2016-03" db="EMBL/GenBank/DDBJ databases">
        <title>Choanephora cucurbitarum.</title>
        <authorList>
            <person name="Min B."/>
            <person name="Park H."/>
            <person name="Park J.-H."/>
            <person name="Shin H.-D."/>
            <person name="Choi I.-G."/>
        </authorList>
    </citation>
    <scope>NUCLEOTIDE SEQUENCE [LARGE SCALE GENOMIC DNA]</scope>
    <source>
        <strain evidence="2 3">KUS-F28377</strain>
    </source>
</reference>
<sequence>MDANIRWSPNHALLSIVIEMLDTQPDLTDIDLLLHPSENDKVSHNKVIADQSESSLPEFSSDEPHSDLTLEDTTWNETTDDTSSDAAQIAATDTKEQPNQSDEEIYPDKVSLNKTKDAQSNPSDKEQNGSKMSDIRNEEEPHFEQPNQQYLPQEMAYQKNAKKAYPQLTELQSDQMQHQHKQQERQTCEPIEKGPSQSGWQQHANELNQERSSTSPQQSQAKKARKNREYLEQKKMFEEQYKQERIRQIQSQLQKDRLKKGQRYKELTEQQKQQLEQHNLTNQEIHAKPTPGILKTHKNHRGTSEQHKDMNNFIIDQKITQDHRHVSFNSVSTKNPNQSPVARQTSSYAFQNDFYHSSPEIEATAYKNSSIQQSNTFLDQRNRDYGKNLAKNGGSQNNSLARERNKPSSSETSSKLMQLDSQTEIEEAKSMEGTPSLGSSLDGKPDIFKLKQVFSQEIFKDDHEKAEKINAALTFA</sequence>
<dbReference type="AlphaFoldDB" id="A0A1C7NFK2"/>
<evidence type="ECO:0000313" key="3">
    <source>
        <dbReference type="Proteomes" id="UP000093000"/>
    </source>
</evidence>